<dbReference type="AlphaFoldDB" id="A0A437Q8U7"/>
<dbReference type="Pfam" id="PF04134">
    <property type="entry name" value="DCC1-like"/>
    <property type="match status" value="1"/>
</dbReference>
<name>A0A437Q8U7_9GAMM</name>
<proteinExistence type="predicted"/>
<gene>
    <name evidence="1" type="ORF">EOE65_07720</name>
</gene>
<accession>A0A437Q8U7</accession>
<protein>
    <submittedName>
        <fullName evidence="1">DUF393 domain-containing protein</fullName>
    </submittedName>
</protein>
<comment type="caution">
    <text evidence="1">The sequence shown here is derived from an EMBL/GenBank/DDBJ whole genome shotgun (WGS) entry which is preliminary data.</text>
</comment>
<dbReference type="Proteomes" id="UP000282818">
    <property type="component" value="Unassembled WGS sequence"/>
</dbReference>
<evidence type="ECO:0000313" key="1">
    <source>
        <dbReference type="EMBL" id="RVU30896.1"/>
    </source>
</evidence>
<reference evidence="1 2" key="1">
    <citation type="submission" date="2019-01" db="EMBL/GenBank/DDBJ databases">
        <authorList>
            <person name="Chen W.-M."/>
        </authorList>
    </citation>
    <scope>NUCLEOTIDE SEQUENCE [LARGE SCALE GENOMIC DNA]</scope>
    <source>
        <strain evidence="1 2">HPM-16</strain>
    </source>
</reference>
<evidence type="ECO:0000313" key="2">
    <source>
        <dbReference type="Proteomes" id="UP000282818"/>
    </source>
</evidence>
<dbReference type="GO" id="GO:0015035">
    <property type="term" value="F:protein-disulfide reductase activity"/>
    <property type="evidence" value="ECO:0007669"/>
    <property type="project" value="InterPro"/>
</dbReference>
<dbReference type="RefSeq" id="WP_127693741.1">
    <property type="nucleotide sequence ID" value="NZ_SACQ01000003.1"/>
</dbReference>
<dbReference type="InterPro" id="IPR007263">
    <property type="entry name" value="DCC1-like"/>
</dbReference>
<keyword evidence="2" id="KW-1185">Reference proteome</keyword>
<dbReference type="EMBL" id="SACQ01000003">
    <property type="protein sequence ID" value="RVU30896.1"/>
    <property type="molecule type" value="Genomic_DNA"/>
</dbReference>
<organism evidence="1 2">
    <name type="scientific">Neptunomonas marina</name>
    <dbReference type="NCBI Taxonomy" id="1815562"/>
    <lineage>
        <taxon>Bacteria</taxon>
        <taxon>Pseudomonadati</taxon>
        <taxon>Pseudomonadota</taxon>
        <taxon>Gammaproteobacteria</taxon>
        <taxon>Oceanospirillales</taxon>
        <taxon>Oceanospirillaceae</taxon>
        <taxon>Neptunomonas</taxon>
    </lineage>
</organism>
<sequence length="135" mass="15223">MARKEVLLIYDQECPACHAYCQVVNIRKSLGELTIVDARQPSKVMEEITAQGLDIDQGMVLKLGDQLYYGADAIHALALIGSRSGFLNRINYWVFSSKQRSAVLYPILRSLRNVLLKLLRKRKINNLGAAGNDRF</sequence>